<keyword evidence="15" id="KW-1185">Reference proteome</keyword>
<name>W9HER9_9PROT</name>
<dbReference type="RefSeq" id="WP_051511318.1">
    <property type="nucleotide sequence ID" value="NZ_AVFL01000001.1"/>
</dbReference>
<comment type="subcellular location">
    <subcellularLocation>
        <location evidence="2 12">Cell inner membrane</location>
        <topology evidence="2 12">Single-pass membrane protein</topology>
    </subcellularLocation>
</comment>
<evidence type="ECO:0000256" key="5">
    <source>
        <dbReference type="ARBA" id="ARBA00022448"/>
    </source>
</evidence>
<dbReference type="Proteomes" id="UP000019486">
    <property type="component" value="Unassembled WGS sequence"/>
</dbReference>
<keyword evidence="9 12" id="KW-0201">Cytochrome c-type biogenesis</keyword>
<evidence type="ECO:0000256" key="6">
    <source>
        <dbReference type="ARBA" id="ARBA00022475"/>
    </source>
</evidence>
<evidence type="ECO:0000256" key="11">
    <source>
        <dbReference type="ARBA" id="ARBA00023136"/>
    </source>
</evidence>
<accession>W9HER9</accession>
<evidence type="ECO:0000256" key="12">
    <source>
        <dbReference type="RuleBase" id="RU363101"/>
    </source>
</evidence>
<dbReference type="PATRIC" id="fig|1385369.3.peg.38"/>
<dbReference type="PANTHER" id="PTHR37531">
    <property type="entry name" value="HEME EXPORTER PROTEIN D"/>
    <property type="match status" value="1"/>
</dbReference>
<dbReference type="InterPro" id="IPR052075">
    <property type="entry name" value="Heme_exporter_D"/>
</dbReference>
<comment type="caution">
    <text evidence="14">The sequence shown here is derived from an EMBL/GenBank/DDBJ whole genome shotgun (WGS) entry which is preliminary data.</text>
</comment>
<evidence type="ECO:0000256" key="13">
    <source>
        <dbReference type="SAM" id="MobiDB-lite"/>
    </source>
</evidence>
<dbReference type="AlphaFoldDB" id="W9HER9"/>
<keyword evidence="10 12" id="KW-1133">Transmembrane helix</keyword>
<keyword evidence="11 12" id="KW-0472">Membrane</keyword>
<dbReference type="GO" id="GO:0005886">
    <property type="term" value="C:plasma membrane"/>
    <property type="evidence" value="ECO:0007669"/>
    <property type="project" value="UniProtKB-SubCell"/>
</dbReference>
<protein>
    <recommendedName>
        <fullName evidence="4 12">Heme exporter protein D</fullName>
    </recommendedName>
</protein>
<evidence type="ECO:0000256" key="7">
    <source>
        <dbReference type="ARBA" id="ARBA00022519"/>
    </source>
</evidence>
<sequence>MAEFFSMGGYAAYVWPAYGVAAVFLVGMLIVSLRGLRRHESLLKTLEATRPRRRERTRRDGAPAPGALTPGAPTPGAPLPAAEGNDR</sequence>
<feature type="transmembrane region" description="Helical" evidence="12">
    <location>
        <begin position="12"/>
        <end position="33"/>
    </location>
</feature>
<evidence type="ECO:0000256" key="3">
    <source>
        <dbReference type="ARBA" id="ARBA00008741"/>
    </source>
</evidence>
<keyword evidence="6 12" id="KW-1003">Cell membrane</keyword>
<dbReference type="OrthoDB" id="9815607at2"/>
<keyword evidence="5 12" id="KW-0813">Transport</keyword>
<evidence type="ECO:0000313" key="14">
    <source>
        <dbReference type="EMBL" id="EWY42403.1"/>
    </source>
</evidence>
<dbReference type="STRING" id="1385369.N825_00185"/>
<gene>
    <name evidence="14" type="ORF">N825_00185</name>
</gene>
<evidence type="ECO:0000256" key="9">
    <source>
        <dbReference type="ARBA" id="ARBA00022748"/>
    </source>
</evidence>
<dbReference type="GO" id="GO:0017004">
    <property type="term" value="P:cytochrome complex assembly"/>
    <property type="evidence" value="ECO:0007669"/>
    <property type="project" value="UniProtKB-KW"/>
</dbReference>
<comment type="function">
    <text evidence="1 12">Required for the export of heme to the periplasm for the biogenesis of c-type cytochromes.</text>
</comment>
<dbReference type="PANTHER" id="PTHR37531:SF1">
    <property type="entry name" value="HEME EXPORTER PROTEIN D"/>
    <property type="match status" value="1"/>
</dbReference>
<evidence type="ECO:0000256" key="2">
    <source>
        <dbReference type="ARBA" id="ARBA00004377"/>
    </source>
</evidence>
<dbReference type="Pfam" id="PF04995">
    <property type="entry name" value="CcmD"/>
    <property type="match status" value="1"/>
</dbReference>
<organism evidence="14 15">
    <name type="scientific">Skermanella stibiiresistens SB22</name>
    <dbReference type="NCBI Taxonomy" id="1385369"/>
    <lineage>
        <taxon>Bacteria</taxon>
        <taxon>Pseudomonadati</taxon>
        <taxon>Pseudomonadota</taxon>
        <taxon>Alphaproteobacteria</taxon>
        <taxon>Rhodospirillales</taxon>
        <taxon>Azospirillaceae</taxon>
        <taxon>Skermanella</taxon>
    </lineage>
</organism>
<feature type="region of interest" description="Disordered" evidence="13">
    <location>
        <begin position="42"/>
        <end position="87"/>
    </location>
</feature>
<evidence type="ECO:0000256" key="10">
    <source>
        <dbReference type="ARBA" id="ARBA00022989"/>
    </source>
</evidence>
<proteinExistence type="inferred from homology"/>
<dbReference type="EMBL" id="AVFL01000001">
    <property type="protein sequence ID" value="EWY42403.1"/>
    <property type="molecule type" value="Genomic_DNA"/>
</dbReference>
<evidence type="ECO:0000256" key="1">
    <source>
        <dbReference type="ARBA" id="ARBA00002442"/>
    </source>
</evidence>
<reference evidence="14 15" key="1">
    <citation type="submission" date="2013-08" db="EMBL/GenBank/DDBJ databases">
        <title>The genome sequence of Skermanella stibiiresistens.</title>
        <authorList>
            <person name="Zhu W."/>
            <person name="Wang G."/>
        </authorList>
    </citation>
    <scope>NUCLEOTIDE SEQUENCE [LARGE SCALE GENOMIC DNA]</scope>
    <source>
        <strain evidence="14 15">SB22</strain>
    </source>
</reference>
<evidence type="ECO:0000256" key="4">
    <source>
        <dbReference type="ARBA" id="ARBA00016461"/>
    </source>
</evidence>
<dbReference type="GO" id="GO:1903607">
    <property type="term" value="P:cytochrome c biosynthetic process"/>
    <property type="evidence" value="ECO:0007669"/>
    <property type="project" value="TreeGrafter"/>
</dbReference>
<evidence type="ECO:0000313" key="15">
    <source>
        <dbReference type="Proteomes" id="UP000019486"/>
    </source>
</evidence>
<keyword evidence="7 12" id="KW-0997">Cell inner membrane</keyword>
<dbReference type="NCBIfam" id="TIGR03141">
    <property type="entry name" value="cytochro_ccmD"/>
    <property type="match status" value="1"/>
</dbReference>
<comment type="similarity">
    <text evidence="3 12">Belongs to the CcmD/CycX/HelD family.</text>
</comment>
<evidence type="ECO:0000256" key="8">
    <source>
        <dbReference type="ARBA" id="ARBA00022692"/>
    </source>
</evidence>
<dbReference type="GO" id="GO:0015886">
    <property type="term" value="P:heme transport"/>
    <property type="evidence" value="ECO:0007669"/>
    <property type="project" value="InterPro"/>
</dbReference>
<dbReference type="InterPro" id="IPR007078">
    <property type="entry name" value="Haem_export_protD_CcmD"/>
</dbReference>
<keyword evidence="8 12" id="KW-0812">Transmembrane</keyword>
<feature type="compositionally biased region" description="Low complexity" evidence="13">
    <location>
        <begin position="62"/>
        <end position="71"/>
    </location>
</feature>